<dbReference type="EMBL" id="JBAFSM010000032">
    <property type="protein sequence ID" value="MEG3438624.1"/>
    <property type="molecule type" value="Genomic_DNA"/>
</dbReference>
<dbReference type="PANTHER" id="PTHR46401:SF2">
    <property type="entry name" value="GLYCOSYLTRANSFERASE WBBK-RELATED"/>
    <property type="match status" value="1"/>
</dbReference>
<reference evidence="4 5" key="1">
    <citation type="submission" date="2024-01" db="EMBL/GenBank/DDBJ databases">
        <title>Genomic insights into the taxonomy and metabolism of the cyanobacterium Pannus brasiliensis CCIBt3594.</title>
        <authorList>
            <person name="Machado M."/>
            <person name="Botero N.B."/>
            <person name="Andreote A.P.D."/>
            <person name="Feitosa A.M.T."/>
            <person name="Popin R."/>
            <person name="Sivonen K."/>
            <person name="Fiore M.F."/>
        </authorList>
    </citation>
    <scope>NUCLEOTIDE SEQUENCE [LARGE SCALE GENOMIC DNA]</scope>
    <source>
        <strain evidence="4 5">CCIBt3594</strain>
    </source>
</reference>
<dbReference type="SUPFAM" id="SSF53756">
    <property type="entry name" value="UDP-Glycosyltransferase/glycogen phosphorylase"/>
    <property type="match status" value="1"/>
</dbReference>
<dbReference type="InterPro" id="IPR028098">
    <property type="entry name" value="Glyco_trans_4-like_N"/>
</dbReference>
<evidence type="ECO:0000313" key="5">
    <source>
        <dbReference type="Proteomes" id="UP001328733"/>
    </source>
</evidence>
<dbReference type="AlphaFoldDB" id="A0AAW9QZD1"/>
<gene>
    <name evidence="4" type="ORF">V0288_15940</name>
</gene>
<organism evidence="4 5">
    <name type="scientific">Pannus brasiliensis CCIBt3594</name>
    <dbReference type="NCBI Taxonomy" id="1427578"/>
    <lineage>
        <taxon>Bacteria</taxon>
        <taxon>Bacillati</taxon>
        <taxon>Cyanobacteriota</taxon>
        <taxon>Cyanophyceae</taxon>
        <taxon>Oscillatoriophycideae</taxon>
        <taxon>Chroococcales</taxon>
        <taxon>Microcystaceae</taxon>
        <taxon>Pannus</taxon>
    </lineage>
</organism>
<keyword evidence="1" id="KW-0808">Transferase</keyword>
<dbReference type="CDD" id="cd03809">
    <property type="entry name" value="GT4_MtfB-like"/>
    <property type="match status" value="1"/>
</dbReference>
<feature type="domain" description="Glycosyltransferase subfamily 4-like N-terminal" evidence="3">
    <location>
        <begin position="68"/>
        <end position="180"/>
    </location>
</feature>
<comment type="caution">
    <text evidence="4">The sequence shown here is derived from an EMBL/GenBank/DDBJ whole genome shotgun (WGS) entry which is preliminary data.</text>
</comment>
<name>A0AAW9QZD1_9CHRO</name>
<evidence type="ECO:0000256" key="1">
    <source>
        <dbReference type="ARBA" id="ARBA00022679"/>
    </source>
</evidence>
<dbReference type="Proteomes" id="UP001328733">
    <property type="component" value="Unassembled WGS sequence"/>
</dbReference>
<dbReference type="RefSeq" id="WP_332866106.1">
    <property type="nucleotide sequence ID" value="NZ_JBAFSM010000032.1"/>
</dbReference>
<dbReference type="Pfam" id="PF13439">
    <property type="entry name" value="Glyco_transf_4"/>
    <property type="match status" value="1"/>
</dbReference>
<evidence type="ECO:0000313" key="4">
    <source>
        <dbReference type="EMBL" id="MEG3438624.1"/>
    </source>
</evidence>
<dbReference type="Gene3D" id="3.40.50.2000">
    <property type="entry name" value="Glycogen Phosphorylase B"/>
    <property type="match status" value="2"/>
</dbReference>
<dbReference type="InterPro" id="IPR001296">
    <property type="entry name" value="Glyco_trans_1"/>
</dbReference>
<dbReference type="GO" id="GO:0016757">
    <property type="term" value="F:glycosyltransferase activity"/>
    <property type="evidence" value="ECO:0007669"/>
    <property type="project" value="InterPro"/>
</dbReference>
<dbReference type="FunFam" id="3.40.50.2000:FF:000119">
    <property type="entry name" value="Glycosyl transferase group 1"/>
    <property type="match status" value="1"/>
</dbReference>
<evidence type="ECO:0000259" key="3">
    <source>
        <dbReference type="Pfam" id="PF13439"/>
    </source>
</evidence>
<feature type="domain" description="Glycosyl transferase family 1" evidence="2">
    <location>
        <begin position="197"/>
        <end position="356"/>
    </location>
</feature>
<protein>
    <submittedName>
        <fullName evidence="4">Glycosyltransferase family 1 protein</fullName>
    </submittedName>
</protein>
<evidence type="ECO:0000259" key="2">
    <source>
        <dbReference type="Pfam" id="PF00534"/>
    </source>
</evidence>
<sequence>MLKILVDGTPIRPNPSGIGLYAYQLIEELYRLQESENFQLSIAFQPSVKNWLKRNLSTPEKLTRYPDVKCLPFPVSITDLLTRYPNPFLSYLDSFLDSPDILHGLDHVVFPCRGSRKVMTVHDVTFIKYPEFVTSIVKTYTERIQRCLKWTDLIIANSESTKRDIIEYFGVKEESIHVTYLASRYSSLPDSIASPVLPFDTPYILFVSTLEPRKNLVNLIEAFDYLKNEYKLDHRLLLIGKKGWQYEPVFEKIDRSPFRDSIHHLDYIQDELIPYYYQKADVFVYPSFYEGFGLPVLEAMTLGCPVVTSRTSSLPEVAGDAAIFVNPRDSLDIAGGIWKVISDPENRQDLIAKGKQQAREFSWEKTARETLVAYRSIL</sequence>
<dbReference type="GO" id="GO:0009103">
    <property type="term" value="P:lipopolysaccharide biosynthetic process"/>
    <property type="evidence" value="ECO:0007669"/>
    <property type="project" value="TreeGrafter"/>
</dbReference>
<accession>A0AAW9QZD1</accession>
<dbReference type="Pfam" id="PF00534">
    <property type="entry name" value="Glycos_transf_1"/>
    <property type="match status" value="1"/>
</dbReference>
<dbReference type="PANTHER" id="PTHR46401">
    <property type="entry name" value="GLYCOSYLTRANSFERASE WBBK-RELATED"/>
    <property type="match status" value="1"/>
</dbReference>
<proteinExistence type="predicted"/>
<keyword evidence="5" id="KW-1185">Reference proteome</keyword>